<dbReference type="PANTHER" id="PTHR43085">
    <property type="entry name" value="HEXOKINASE FAMILY MEMBER"/>
    <property type="match status" value="1"/>
</dbReference>
<dbReference type="GO" id="GO:0005524">
    <property type="term" value="F:ATP binding"/>
    <property type="evidence" value="ECO:0007669"/>
    <property type="project" value="UniProtKB-KW"/>
</dbReference>
<feature type="domain" description="Carbohydrate kinase PfkB" evidence="6">
    <location>
        <begin position="1"/>
        <end position="307"/>
    </location>
</feature>
<dbReference type="CDD" id="cd01167">
    <property type="entry name" value="bac_FRK"/>
    <property type="match status" value="1"/>
</dbReference>
<evidence type="ECO:0000313" key="8">
    <source>
        <dbReference type="Proteomes" id="UP000509667"/>
    </source>
</evidence>
<name>A0A7D5SY28_9EURY</name>
<keyword evidence="4 7" id="KW-0418">Kinase</keyword>
<keyword evidence="8" id="KW-1185">Reference proteome</keyword>
<sequence length="313" mass="32475">MPDVLVAGETLVDFLPEGDSPLATTDAFARRPGGAPANVAVRLAQLDRPAWFWTRVGDDPFGDFLAETLADRGVPDRFVERDPEAKTTLAFVSGDPTSGPRFTFYRDRTADTRLQPGRVPADALDAVEWVVVGSVPLASDPARSAVHDLVDRANARDCTVVFDLNARPELWGDADFARQADRILPAVDAVKASPEDLGPAGIEGDTDDIDAVAPRIHERGPHTVFLTLGEGGAAARATDDAPWGPAAASHGGYAVDAVDTTGAGDAFTAGVVDALAGGGRDLSAVLERGNAVAAAATTRAGGMADLPNSDSVV</sequence>
<keyword evidence="3" id="KW-0547">Nucleotide-binding</keyword>
<organism evidence="7 8">
    <name type="scientific">Halosimplex rubrum</name>
    <dbReference type="NCBI Taxonomy" id="869889"/>
    <lineage>
        <taxon>Archaea</taxon>
        <taxon>Methanobacteriati</taxon>
        <taxon>Methanobacteriota</taxon>
        <taxon>Stenosarchaea group</taxon>
        <taxon>Halobacteria</taxon>
        <taxon>Halobacteriales</taxon>
        <taxon>Haloarculaceae</taxon>
        <taxon>Halosimplex</taxon>
    </lineage>
</organism>
<dbReference type="AlphaFoldDB" id="A0A7D5SY28"/>
<keyword evidence="5" id="KW-0067">ATP-binding</keyword>
<evidence type="ECO:0000256" key="4">
    <source>
        <dbReference type="ARBA" id="ARBA00022777"/>
    </source>
</evidence>
<dbReference type="PROSITE" id="PS00584">
    <property type="entry name" value="PFKB_KINASES_2"/>
    <property type="match status" value="1"/>
</dbReference>
<evidence type="ECO:0000256" key="5">
    <source>
        <dbReference type="ARBA" id="ARBA00022840"/>
    </source>
</evidence>
<dbReference type="Proteomes" id="UP000509667">
    <property type="component" value="Chromosome"/>
</dbReference>
<dbReference type="PANTHER" id="PTHR43085:SF1">
    <property type="entry name" value="PSEUDOURIDINE KINASE-RELATED"/>
    <property type="match status" value="1"/>
</dbReference>
<dbReference type="RefSeq" id="WP_179909933.1">
    <property type="nucleotide sequence ID" value="NZ_CP058910.1"/>
</dbReference>
<dbReference type="EMBL" id="CP058910">
    <property type="protein sequence ID" value="QLH75988.1"/>
    <property type="molecule type" value="Genomic_DNA"/>
</dbReference>
<dbReference type="GO" id="GO:0016301">
    <property type="term" value="F:kinase activity"/>
    <property type="evidence" value="ECO:0007669"/>
    <property type="project" value="UniProtKB-KW"/>
</dbReference>
<evidence type="ECO:0000313" key="7">
    <source>
        <dbReference type="EMBL" id="QLH75988.1"/>
    </source>
</evidence>
<dbReference type="InterPro" id="IPR002173">
    <property type="entry name" value="Carboh/pur_kinase_PfkB_CS"/>
</dbReference>
<dbReference type="SUPFAM" id="SSF53613">
    <property type="entry name" value="Ribokinase-like"/>
    <property type="match status" value="1"/>
</dbReference>
<dbReference type="GeneID" id="56076419"/>
<protein>
    <submittedName>
        <fullName evidence="7">Carbohydrate kinase</fullName>
    </submittedName>
</protein>
<evidence type="ECO:0000256" key="1">
    <source>
        <dbReference type="ARBA" id="ARBA00010688"/>
    </source>
</evidence>
<dbReference type="Gene3D" id="3.40.1190.20">
    <property type="match status" value="1"/>
</dbReference>
<dbReference type="OrthoDB" id="124714at2157"/>
<evidence type="ECO:0000259" key="6">
    <source>
        <dbReference type="Pfam" id="PF00294"/>
    </source>
</evidence>
<proteinExistence type="inferred from homology"/>
<evidence type="ECO:0000256" key="3">
    <source>
        <dbReference type="ARBA" id="ARBA00022741"/>
    </source>
</evidence>
<gene>
    <name evidence="7" type="ORF">HZS55_01110</name>
</gene>
<dbReference type="Pfam" id="PF00294">
    <property type="entry name" value="PfkB"/>
    <property type="match status" value="1"/>
</dbReference>
<evidence type="ECO:0000256" key="2">
    <source>
        <dbReference type="ARBA" id="ARBA00022679"/>
    </source>
</evidence>
<dbReference type="InterPro" id="IPR011611">
    <property type="entry name" value="PfkB_dom"/>
</dbReference>
<dbReference type="InterPro" id="IPR029056">
    <property type="entry name" value="Ribokinase-like"/>
</dbReference>
<dbReference type="InterPro" id="IPR050306">
    <property type="entry name" value="PfkB_Carbo_kinase"/>
</dbReference>
<comment type="similarity">
    <text evidence="1">Belongs to the carbohydrate kinase PfkB family.</text>
</comment>
<reference evidence="7 8" key="1">
    <citation type="submission" date="2020-07" db="EMBL/GenBank/DDBJ databases">
        <title>Halosimplex pelagicum sp. nov. and Halosimplex rubrum sp. nov., isolated from salted brown alga Laminaria, and emended description of the genus Halosimplex.</title>
        <authorList>
            <person name="Cui H."/>
        </authorList>
    </citation>
    <scope>NUCLEOTIDE SEQUENCE [LARGE SCALE GENOMIC DNA]</scope>
    <source>
        <strain evidence="7 8">R27</strain>
    </source>
</reference>
<dbReference type="KEGG" id="hrr:HZS55_01110"/>
<accession>A0A7D5SY28</accession>
<keyword evidence="2" id="KW-0808">Transferase</keyword>